<evidence type="ECO:0000256" key="1">
    <source>
        <dbReference type="ARBA" id="ARBA00008383"/>
    </source>
</evidence>
<organism evidence="3 4">
    <name type="scientific">Folsomia candida</name>
    <name type="common">Springtail</name>
    <dbReference type="NCBI Taxonomy" id="158441"/>
    <lineage>
        <taxon>Eukaryota</taxon>
        <taxon>Metazoa</taxon>
        <taxon>Ecdysozoa</taxon>
        <taxon>Arthropoda</taxon>
        <taxon>Hexapoda</taxon>
        <taxon>Collembola</taxon>
        <taxon>Entomobryomorpha</taxon>
        <taxon>Isotomoidea</taxon>
        <taxon>Isotomidae</taxon>
        <taxon>Proisotominae</taxon>
        <taxon>Folsomia</taxon>
    </lineage>
</organism>
<dbReference type="AlphaFoldDB" id="A0A226F0G6"/>
<gene>
    <name evidence="3" type="ORF">Fcan01_02984</name>
</gene>
<comment type="caution">
    <text evidence="3">The sequence shown here is derived from an EMBL/GenBank/DDBJ whole genome shotgun (WGS) entry which is preliminary data.</text>
</comment>
<dbReference type="InterPro" id="IPR050509">
    <property type="entry name" value="CoA-transferase_III"/>
</dbReference>
<dbReference type="SUPFAM" id="SSF89796">
    <property type="entry name" value="CoA-transferase family III (CaiB/BaiF)"/>
    <property type="match status" value="1"/>
</dbReference>
<dbReference type="Pfam" id="PF02515">
    <property type="entry name" value="CoA_transf_3"/>
    <property type="match status" value="1"/>
</dbReference>
<dbReference type="Gene3D" id="3.40.50.10540">
    <property type="entry name" value="Crotonobetainyl-coa:carnitine coa-transferase, domain 1"/>
    <property type="match status" value="1"/>
</dbReference>
<name>A0A226F0G6_FOLCA</name>
<dbReference type="STRING" id="158441.A0A226F0G6"/>
<dbReference type="InterPro" id="IPR023606">
    <property type="entry name" value="CoA-Trfase_III_dom_1_sf"/>
</dbReference>
<dbReference type="InterPro" id="IPR003673">
    <property type="entry name" value="CoA-Trfase_fam_III"/>
</dbReference>
<feature type="region of interest" description="Disordered" evidence="2">
    <location>
        <begin position="322"/>
        <end position="343"/>
    </location>
</feature>
<dbReference type="OrthoDB" id="16747at2759"/>
<sequence>MALKGIRVLEMAGLAPAPFCGMILSDFGASVIRVDRNGGNSLLSADKMARGKRSISVNLKDKKGQKIVQRLAATADVLIEPFRPGVMEKLNLGPEKLMSQNPSLIYARLSGYGQTGPFIKKAGHDINYVAMSGMLSMLGRKDQNPTPPINLVADFAGGGLTCAFGILISLFERTKSGQGQKIVDTSMVEGSAYVSSFIFKTQELPIWGRPRGQNWLDTGAHFYDTYKTKDGKWMAVGALEPQFYHKFMEGLLGHSDSDKFIDQFADFEEGKAQISKIFLTKTRAEWETIFDEFDACVTPVLEMEEAPCHALNKEREAFVQNEENGRWEPQPAPKLSRTPGTVSCCKDPEVGEHSIEVLEEMGLKMEEIQKLIQSGSVGVSANAAKL</sequence>
<dbReference type="PANTHER" id="PTHR48228">
    <property type="entry name" value="SUCCINYL-COA--D-CITRAMALATE COA-TRANSFERASE"/>
    <property type="match status" value="1"/>
</dbReference>
<dbReference type="InterPro" id="IPR044855">
    <property type="entry name" value="CoA-Trfase_III_dom3_sf"/>
</dbReference>
<dbReference type="GO" id="GO:0008206">
    <property type="term" value="P:bile acid metabolic process"/>
    <property type="evidence" value="ECO:0007669"/>
    <property type="project" value="TreeGrafter"/>
</dbReference>
<reference evidence="3 4" key="1">
    <citation type="submission" date="2015-12" db="EMBL/GenBank/DDBJ databases">
        <title>The genome of Folsomia candida.</title>
        <authorList>
            <person name="Faddeeva A."/>
            <person name="Derks M.F."/>
            <person name="Anvar Y."/>
            <person name="Smit S."/>
            <person name="Van Straalen N."/>
            <person name="Roelofs D."/>
        </authorList>
    </citation>
    <scope>NUCLEOTIDE SEQUENCE [LARGE SCALE GENOMIC DNA]</scope>
    <source>
        <strain evidence="3 4">VU population</strain>
        <tissue evidence="3">Whole body</tissue>
    </source>
</reference>
<keyword evidence="4" id="KW-1185">Reference proteome</keyword>
<dbReference type="PANTHER" id="PTHR48228:SF5">
    <property type="entry name" value="ALPHA-METHYLACYL-COA RACEMASE"/>
    <property type="match status" value="1"/>
</dbReference>
<comment type="similarity">
    <text evidence="1">Belongs to the CoA-transferase III family.</text>
</comment>
<dbReference type="OMA" id="VVIDPFR"/>
<proteinExistence type="inferred from homology"/>
<evidence type="ECO:0000256" key="2">
    <source>
        <dbReference type="SAM" id="MobiDB-lite"/>
    </source>
</evidence>
<accession>A0A226F0G6</accession>
<evidence type="ECO:0000313" key="4">
    <source>
        <dbReference type="Proteomes" id="UP000198287"/>
    </source>
</evidence>
<dbReference type="GO" id="GO:0008111">
    <property type="term" value="F:alpha-methylacyl-CoA racemase activity"/>
    <property type="evidence" value="ECO:0007669"/>
    <property type="project" value="TreeGrafter"/>
</dbReference>
<dbReference type="GO" id="GO:0005739">
    <property type="term" value="C:mitochondrion"/>
    <property type="evidence" value="ECO:0007669"/>
    <property type="project" value="TreeGrafter"/>
</dbReference>
<evidence type="ECO:0000313" key="3">
    <source>
        <dbReference type="EMBL" id="OXA63289.1"/>
    </source>
</evidence>
<dbReference type="Gene3D" id="3.30.1540.10">
    <property type="entry name" value="formyl-coa transferase, domain 3"/>
    <property type="match status" value="1"/>
</dbReference>
<dbReference type="EMBL" id="LNIX01000001">
    <property type="protein sequence ID" value="OXA63289.1"/>
    <property type="molecule type" value="Genomic_DNA"/>
</dbReference>
<protein>
    <submittedName>
        <fullName evidence="3">Alpha-methylacyl-CoA racemase</fullName>
    </submittedName>
</protein>
<dbReference type="Proteomes" id="UP000198287">
    <property type="component" value="Unassembled WGS sequence"/>
</dbReference>